<organism evidence="2 3">
    <name type="scientific">Caldichromatium japonicum</name>
    <dbReference type="NCBI Taxonomy" id="2699430"/>
    <lineage>
        <taxon>Bacteria</taxon>
        <taxon>Pseudomonadati</taxon>
        <taxon>Pseudomonadota</taxon>
        <taxon>Gammaproteobacteria</taxon>
        <taxon>Chromatiales</taxon>
        <taxon>Chromatiaceae</taxon>
        <taxon>Caldichromatium</taxon>
    </lineage>
</organism>
<name>A0A6G7VAI1_9GAMM</name>
<dbReference type="Proteomes" id="UP000502699">
    <property type="component" value="Chromosome"/>
</dbReference>
<proteinExistence type="predicted"/>
<feature type="transmembrane region" description="Helical" evidence="1">
    <location>
        <begin position="16"/>
        <end position="36"/>
    </location>
</feature>
<dbReference type="AlphaFoldDB" id="A0A6G7VAI1"/>
<sequence>MSDSSALALKSHHLPYWFGLAAGLLGLSLLWTGLFWSQLGHPLPETGWMAEVYAVKRAHAKALPSPKVLVLAGSNALFSLDSGLLEADWGRPVVNLGVNAALGLDYLLRTAEPLLQPGDLVVMPLEYPLYQGDRFLNAQLIDYVIGQDPGYWRSLPFFERLSFIAQVPAARLIAGLRPPVESPPTPSGLYRAQYLDARGDYTHNDWSQLTAAERVIAEQAHAQARLKRHTYGRDDRADAPGWQRLRAFHQQLQRRGIGLWMVPPALMDQPSYHTDSVERHYYETLPERVRALGIPFFWDPYACMYPPEDFFDTPYHLTAAARTRHTRSLIAQLPSPP</sequence>
<keyword evidence="1" id="KW-0472">Membrane</keyword>
<accession>A0A6G7VAI1</accession>
<gene>
    <name evidence="2" type="ORF">GWK36_00935</name>
</gene>
<protein>
    <submittedName>
        <fullName evidence="2">Uncharacterized protein</fullName>
    </submittedName>
</protein>
<evidence type="ECO:0000313" key="2">
    <source>
        <dbReference type="EMBL" id="QIK36797.1"/>
    </source>
</evidence>
<dbReference type="KEGG" id="cjap:GWK36_00935"/>
<keyword evidence="1" id="KW-0812">Transmembrane</keyword>
<keyword evidence="3" id="KW-1185">Reference proteome</keyword>
<keyword evidence="1" id="KW-1133">Transmembrane helix</keyword>
<evidence type="ECO:0000313" key="3">
    <source>
        <dbReference type="Proteomes" id="UP000502699"/>
    </source>
</evidence>
<evidence type="ECO:0000256" key="1">
    <source>
        <dbReference type="SAM" id="Phobius"/>
    </source>
</evidence>
<dbReference type="EMBL" id="CP048029">
    <property type="protein sequence ID" value="QIK36797.1"/>
    <property type="molecule type" value="Genomic_DNA"/>
</dbReference>
<dbReference type="RefSeq" id="WP_166269287.1">
    <property type="nucleotide sequence ID" value="NZ_CP048029.1"/>
</dbReference>
<reference evidence="3" key="1">
    <citation type="submission" date="2020-01" db="EMBL/GenBank/DDBJ databases">
        <title>Caldichromatium gen. nov., sp. nov., a thermophilic purple sulfur bacterium member of the family Chromatiaceae isolated from Nakabusa hot spring, Japan.</title>
        <authorList>
            <person name="Saini M.K."/>
            <person name="Hanada S."/>
            <person name="Tank M."/>
        </authorList>
    </citation>
    <scope>NUCLEOTIDE SEQUENCE [LARGE SCALE GENOMIC DNA]</scope>
    <source>
        <strain evidence="3">No.7</strain>
    </source>
</reference>